<dbReference type="Pfam" id="PF12044">
    <property type="entry name" value="Metallopep"/>
    <property type="match status" value="1"/>
</dbReference>
<dbReference type="Pfam" id="PF01419">
    <property type="entry name" value="Jacalin"/>
    <property type="match status" value="1"/>
</dbReference>
<dbReference type="SUPFAM" id="SSF51101">
    <property type="entry name" value="Mannose-binding lectins"/>
    <property type="match status" value="1"/>
</dbReference>
<comment type="caution">
    <text evidence="2">The sequence shown here is derived from an EMBL/GenBank/DDBJ whole genome shotgun (WGS) entry which is preliminary data.</text>
</comment>
<dbReference type="PANTHER" id="PTHR21054">
    <property type="entry name" value="ZINC METALLOPROTEINASE-RELATED"/>
    <property type="match status" value="1"/>
</dbReference>
<dbReference type="EMBL" id="MCFE01000076">
    <property type="protein sequence ID" value="ORY00922.1"/>
    <property type="molecule type" value="Genomic_DNA"/>
</dbReference>
<sequence length="638" mass="71355">MTHFASAPSIVNVQNGENIYQRVLLIYGRAGTDGSRFEGEVTVQSTNFPPIKWPVVDSHFKCLVHLHPGPNQVLFQYEGQQTKLELNYIPPLQNPPLRLVIMLAKDSPAQLDAPECKRHECGLEGAIERFRCAAYLWQAFTSEQMMRNGFGRRTFRIDENFQNDTLSCQTREPRNTAVVYVIRSQRTVKEIQDRDIAQQYKPPAGTPPTNKPSLFSIFLDALREYGAPFDAPCYVAGLIMDAHYDPQQHLILGHTALGGGSGHIRLGIFGSHAVHSWPKNLEEVVPAFTDERCTEEYLANDSNECGVYYRCLNVGMGAFLHEVGHCLTLAHSASGIMSRGFNDFNKTFVVKEGNKRPILPNAQDEAGSHWHRTDVVRLRYHPCFRLPADPYAPALPTEGASFLAMDNGILIQSPAGISMIEYHINGKYSTHVEFIRDDVPQPTEISIEINEIYSRLNISPSDKLRIEVVSKNQQINTLEDIRDFVQKGTIQDRNLGNLFKSNECGSRYFQEADDFSSIILPSQGHQMISVRVHSGAYIDGLVFKYSDGREVVCGKTGGGNTKEISLDRDDWINRIIVNHGAWIDGIEIVSNKGKTTGWIGGKGGQDQSLQPPPGYSIVGVFGSAARWCQTMGIMYKKF</sequence>
<evidence type="ECO:0000313" key="2">
    <source>
        <dbReference type="EMBL" id="ORY00922.1"/>
    </source>
</evidence>
<feature type="domain" description="Jacalin-type lectin" evidence="1">
    <location>
        <begin position="498"/>
        <end position="637"/>
    </location>
</feature>
<dbReference type="FunCoup" id="A0A1Y1YSC3">
    <property type="interactions" value="10"/>
</dbReference>
<dbReference type="InterPro" id="IPR001229">
    <property type="entry name" value="Jacalin-like_lectin_dom"/>
</dbReference>
<dbReference type="InterPro" id="IPR021917">
    <property type="entry name" value="Unchr_Zn-peptidase-like"/>
</dbReference>
<gene>
    <name evidence="2" type="ORF">K493DRAFT_278394</name>
</gene>
<name>A0A1Y1YSC3_9FUNG</name>
<organism evidence="2 3">
    <name type="scientific">Basidiobolus meristosporus CBS 931.73</name>
    <dbReference type="NCBI Taxonomy" id="1314790"/>
    <lineage>
        <taxon>Eukaryota</taxon>
        <taxon>Fungi</taxon>
        <taxon>Fungi incertae sedis</taxon>
        <taxon>Zoopagomycota</taxon>
        <taxon>Entomophthoromycotina</taxon>
        <taxon>Basidiobolomycetes</taxon>
        <taxon>Basidiobolales</taxon>
        <taxon>Basidiobolaceae</taxon>
        <taxon>Basidiobolus</taxon>
    </lineage>
</organism>
<proteinExistence type="predicted"/>
<dbReference type="Gene3D" id="2.100.10.30">
    <property type="entry name" value="Jacalin-like lectin domain"/>
    <property type="match status" value="1"/>
</dbReference>
<keyword evidence="3" id="KW-1185">Reference proteome</keyword>
<dbReference type="InterPro" id="IPR036404">
    <property type="entry name" value="Jacalin-like_lectin_dom_sf"/>
</dbReference>
<dbReference type="PROSITE" id="PS51752">
    <property type="entry name" value="JACALIN_LECTIN"/>
    <property type="match status" value="1"/>
</dbReference>
<dbReference type="STRING" id="1314790.A0A1Y1YSC3"/>
<protein>
    <recommendedName>
        <fullName evidence="1">Jacalin-type lectin domain-containing protein</fullName>
    </recommendedName>
</protein>
<dbReference type="InParanoid" id="A0A1Y1YSC3"/>
<reference evidence="2 3" key="1">
    <citation type="submission" date="2016-07" db="EMBL/GenBank/DDBJ databases">
        <title>Pervasive Adenine N6-methylation of Active Genes in Fungi.</title>
        <authorList>
            <consortium name="DOE Joint Genome Institute"/>
            <person name="Mondo S.J."/>
            <person name="Dannebaum R.O."/>
            <person name="Kuo R.C."/>
            <person name="Labutti K."/>
            <person name="Haridas S."/>
            <person name="Kuo A."/>
            <person name="Salamov A."/>
            <person name="Ahrendt S.R."/>
            <person name="Lipzen A."/>
            <person name="Sullivan W."/>
            <person name="Andreopoulos W.B."/>
            <person name="Clum A."/>
            <person name="Lindquist E."/>
            <person name="Daum C."/>
            <person name="Ramamoorthy G.K."/>
            <person name="Gryganskyi A."/>
            <person name="Culley D."/>
            <person name="Magnuson J.K."/>
            <person name="James T.Y."/>
            <person name="O'Malley M.A."/>
            <person name="Stajich J.E."/>
            <person name="Spatafora J.W."/>
            <person name="Visel A."/>
            <person name="Grigoriev I.V."/>
        </authorList>
    </citation>
    <scope>NUCLEOTIDE SEQUENCE [LARGE SCALE GENOMIC DNA]</scope>
    <source>
        <strain evidence="2 3">CBS 931.73</strain>
    </source>
</reference>
<dbReference type="OrthoDB" id="74460at2759"/>
<dbReference type="Proteomes" id="UP000193498">
    <property type="component" value="Unassembled WGS sequence"/>
</dbReference>
<dbReference type="InterPro" id="IPR053002">
    <property type="entry name" value="Metalloproteinase_M10B"/>
</dbReference>
<evidence type="ECO:0000259" key="1">
    <source>
        <dbReference type="PROSITE" id="PS51752"/>
    </source>
</evidence>
<accession>A0A1Y1YSC3</accession>
<dbReference type="PANTHER" id="PTHR21054:SF2">
    <property type="entry name" value="MIP04191P"/>
    <property type="match status" value="1"/>
</dbReference>
<dbReference type="AlphaFoldDB" id="A0A1Y1YSC3"/>
<dbReference type="GO" id="GO:0005737">
    <property type="term" value="C:cytoplasm"/>
    <property type="evidence" value="ECO:0007669"/>
    <property type="project" value="TreeGrafter"/>
</dbReference>
<evidence type="ECO:0000313" key="3">
    <source>
        <dbReference type="Proteomes" id="UP000193498"/>
    </source>
</evidence>